<dbReference type="Gene3D" id="3.30.565.10">
    <property type="entry name" value="Histidine kinase-like ATPase, C-terminal domain"/>
    <property type="match status" value="1"/>
</dbReference>
<dbReference type="OrthoDB" id="9808408at2"/>
<dbReference type="InterPro" id="IPR004358">
    <property type="entry name" value="Sig_transdc_His_kin-like_C"/>
</dbReference>
<dbReference type="Pfam" id="PF02518">
    <property type="entry name" value="HATPase_c"/>
    <property type="match status" value="1"/>
</dbReference>
<dbReference type="InterPro" id="IPR036097">
    <property type="entry name" value="HisK_dim/P_sf"/>
</dbReference>
<feature type="domain" description="Histidine kinase" evidence="8">
    <location>
        <begin position="187"/>
        <end position="401"/>
    </location>
</feature>
<feature type="transmembrane region" description="Helical" evidence="7">
    <location>
        <begin position="64"/>
        <end position="87"/>
    </location>
</feature>
<dbReference type="InterPro" id="IPR003594">
    <property type="entry name" value="HATPase_dom"/>
</dbReference>
<evidence type="ECO:0000259" key="8">
    <source>
        <dbReference type="PROSITE" id="PS50109"/>
    </source>
</evidence>
<dbReference type="CDD" id="cd00082">
    <property type="entry name" value="HisKA"/>
    <property type="match status" value="1"/>
</dbReference>
<evidence type="ECO:0000313" key="9">
    <source>
        <dbReference type="EMBL" id="OCW57762.1"/>
    </source>
</evidence>
<dbReference type="InterPro" id="IPR058544">
    <property type="entry name" value="ETR1_N"/>
</dbReference>
<dbReference type="EMBL" id="LQZT01000012">
    <property type="protein sequence ID" value="OCW57762.1"/>
    <property type="molecule type" value="Genomic_DNA"/>
</dbReference>
<evidence type="ECO:0000313" key="10">
    <source>
        <dbReference type="Proteomes" id="UP000094795"/>
    </source>
</evidence>
<comment type="catalytic activity">
    <reaction evidence="1">
        <text>ATP + protein L-histidine = ADP + protein N-phospho-L-histidine.</text>
        <dbReference type="EC" id="2.7.13.3"/>
    </reaction>
</comment>
<keyword evidence="7" id="KW-1133">Transmembrane helix</keyword>
<keyword evidence="7" id="KW-0812">Transmembrane</keyword>
<keyword evidence="3" id="KW-0597">Phosphoprotein</keyword>
<keyword evidence="5" id="KW-0418">Kinase</keyword>
<protein>
    <recommendedName>
        <fullName evidence="2">histidine kinase</fullName>
        <ecNumber evidence="2">2.7.13.3</ecNumber>
    </recommendedName>
</protein>
<comment type="caution">
    <text evidence="9">The sequence shown here is derived from an EMBL/GenBank/DDBJ whole genome shotgun (WGS) entry which is preliminary data.</text>
</comment>
<feature type="transmembrane region" description="Helical" evidence="7">
    <location>
        <begin position="99"/>
        <end position="120"/>
    </location>
</feature>
<evidence type="ECO:0000256" key="7">
    <source>
        <dbReference type="SAM" id="Phobius"/>
    </source>
</evidence>
<dbReference type="InterPro" id="IPR003661">
    <property type="entry name" value="HisK_dim/P_dom"/>
</dbReference>
<dbReference type="Gene3D" id="1.10.287.130">
    <property type="match status" value="1"/>
</dbReference>
<evidence type="ECO:0000256" key="4">
    <source>
        <dbReference type="ARBA" id="ARBA00022679"/>
    </source>
</evidence>
<dbReference type="AlphaFoldDB" id="A0A1C1YWB0"/>
<sequence length="416" mass="46336">MLDAIRFYFETNSFLAHGYCLTWRTDLIALHALSDLTIFLSYFIIPTAMLYLYYRRRDLVPDRIFLLFSAFIIACGLTHLVGFITLWDPIYGFEGVLKAGTAVISGLTAVASWMLMPAALKLPSTKTLKHKNSALASAMLQQRQANAELEQIKAELETRIKERTRDLELKAEALEKMNASLSQYAHFASHDLQEPLRKIVTFTEIAMEQDKSGDPELTMYLAKINESARRARTLVRDILRHAELDRHKIEPRELSLRMETEKVLDNLELPIGERQGMIEAEIDDITVLADPTLVSQVLQNLVVNALKYTPAERVPHISLKASRTGDGAIYVIEDNGMGFDPAFSERIFEPFTRLHAGAGVSGTGMGLAIVTKALALLGWSISVTSQENTGTRFVIRIPGPQLVCAADAALPDMAAQ</sequence>
<proteinExistence type="predicted"/>
<dbReference type="PANTHER" id="PTHR42878">
    <property type="entry name" value="TWO-COMPONENT HISTIDINE KINASE"/>
    <property type="match status" value="1"/>
</dbReference>
<dbReference type="InterPro" id="IPR036890">
    <property type="entry name" value="HATPase_C_sf"/>
</dbReference>
<dbReference type="SUPFAM" id="SSF47384">
    <property type="entry name" value="Homodimeric domain of signal transducing histidine kinase"/>
    <property type="match status" value="1"/>
</dbReference>
<dbReference type="PRINTS" id="PR00344">
    <property type="entry name" value="BCTRLSENSOR"/>
</dbReference>
<dbReference type="InterPro" id="IPR005467">
    <property type="entry name" value="His_kinase_dom"/>
</dbReference>
<evidence type="ECO:0000256" key="6">
    <source>
        <dbReference type="SAM" id="Coils"/>
    </source>
</evidence>
<feature type="coiled-coil region" evidence="6">
    <location>
        <begin position="135"/>
        <end position="166"/>
    </location>
</feature>
<organism evidence="9 10">
    <name type="scientific">Hoeflea olei</name>
    <dbReference type="NCBI Taxonomy" id="1480615"/>
    <lineage>
        <taxon>Bacteria</taxon>
        <taxon>Pseudomonadati</taxon>
        <taxon>Pseudomonadota</taxon>
        <taxon>Alphaproteobacteria</taxon>
        <taxon>Hyphomicrobiales</taxon>
        <taxon>Rhizobiaceae</taxon>
        <taxon>Hoeflea</taxon>
    </lineage>
</organism>
<dbReference type="PROSITE" id="PS50109">
    <property type="entry name" value="HIS_KIN"/>
    <property type="match status" value="1"/>
</dbReference>
<dbReference type="STRING" id="1480615.AWJ14_02875"/>
<dbReference type="EC" id="2.7.13.3" evidence="2"/>
<dbReference type="PANTHER" id="PTHR42878:SF15">
    <property type="entry name" value="BACTERIOPHYTOCHROME"/>
    <property type="match status" value="1"/>
</dbReference>
<keyword evidence="10" id="KW-1185">Reference proteome</keyword>
<gene>
    <name evidence="9" type="ORF">AWJ14_02875</name>
</gene>
<evidence type="ECO:0000256" key="1">
    <source>
        <dbReference type="ARBA" id="ARBA00000085"/>
    </source>
</evidence>
<dbReference type="Proteomes" id="UP000094795">
    <property type="component" value="Unassembled WGS sequence"/>
</dbReference>
<feature type="transmembrane region" description="Helical" evidence="7">
    <location>
        <begin position="28"/>
        <end position="52"/>
    </location>
</feature>
<dbReference type="Pfam" id="PF00512">
    <property type="entry name" value="HisKA"/>
    <property type="match status" value="1"/>
</dbReference>
<dbReference type="Pfam" id="PF25487">
    <property type="entry name" value="ETR1_N"/>
    <property type="match status" value="1"/>
</dbReference>
<accession>A0A1C1YWB0</accession>
<keyword evidence="6" id="KW-0175">Coiled coil</keyword>
<keyword evidence="7" id="KW-0472">Membrane</keyword>
<evidence type="ECO:0000256" key="5">
    <source>
        <dbReference type="ARBA" id="ARBA00022777"/>
    </source>
</evidence>
<dbReference type="RefSeq" id="WP_066177976.1">
    <property type="nucleotide sequence ID" value="NZ_LQZT01000012.1"/>
</dbReference>
<reference evidence="9 10" key="1">
    <citation type="submission" date="2015-12" db="EMBL/GenBank/DDBJ databases">
        <authorList>
            <person name="Shamseldin A."/>
            <person name="Moawad H."/>
            <person name="Abd El-Rahim W.M."/>
            <person name="Sadowsky M.J."/>
        </authorList>
    </citation>
    <scope>NUCLEOTIDE SEQUENCE [LARGE SCALE GENOMIC DNA]</scope>
    <source>
        <strain evidence="9 10">JC234</strain>
    </source>
</reference>
<dbReference type="GO" id="GO:0030295">
    <property type="term" value="F:protein kinase activator activity"/>
    <property type="evidence" value="ECO:0007669"/>
    <property type="project" value="TreeGrafter"/>
</dbReference>
<dbReference type="SMART" id="SM00388">
    <property type="entry name" value="HisKA"/>
    <property type="match status" value="1"/>
</dbReference>
<dbReference type="GO" id="GO:0000155">
    <property type="term" value="F:phosphorelay sensor kinase activity"/>
    <property type="evidence" value="ECO:0007669"/>
    <property type="project" value="InterPro"/>
</dbReference>
<evidence type="ECO:0000256" key="3">
    <source>
        <dbReference type="ARBA" id="ARBA00022553"/>
    </source>
</evidence>
<evidence type="ECO:0000256" key="2">
    <source>
        <dbReference type="ARBA" id="ARBA00012438"/>
    </source>
</evidence>
<name>A0A1C1YWB0_9HYPH</name>
<dbReference type="GO" id="GO:0000156">
    <property type="term" value="F:phosphorelay response regulator activity"/>
    <property type="evidence" value="ECO:0007669"/>
    <property type="project" value="TreeGrafter"/>
</dbReference>
<dbReference type="GO" id="GO:0007234">
    <property type="term" value="P:osmosensory signaling via phosphorelay pathway"/>
    <property type="evidence" value="ECO:0007669"/>
    <property type="project" value="TreeGrafter"/>
</dbReference>
<keyword evidence="4" id="KW-0808">Transferase</keyword>
<dbReference type="SMART" id="SM00387">
    <property type="entry name" value="HATPase_c"/>
    <property type="match status" value="1"/>
</dbReference>
<dbReference type="SUPFAM" id="SSF55874">
    <property type="entry name" value="ATPase domain of HSP90 chaperone/DNA topoisomerase II/histidine kinase"/>
    <property type="match status" value="1"/>
</dbReference>
<dbReference type="InterPro" id="IPR050351">
    <property type="entry name" value="BphY/WalK/GraS-like"/>
</dbReference>